<organism evidence="1 2">
    <name type="scientific">Funneliformis geosporum</name>
    <dbReference type="NCBI Taxonomy" id="1117311"/>
    <lineage>
        <taxon>Eukaryota</taxon>
        <taxon>Fungi</taxon>
        <taxon>Fungi incertae sedis</taxon>
        <taxon>Mucoromycota</taxon>
        <taxon>Glomeromycotina</taxon>
        <taxon>Glomeromycetes</taxon>
        <taxon>Glomerales</taxon>
        <taxon>Glomeraceae</taxon>
        <taxon>Funneliformis</taxon>
    </lineage>
</organism>
<accession>A0A9W4T8L4</accession>
<dbReference type="Proteomes" id="UP001153678">
    <property type="component" value="Unassembled WGS sequence"/>
</dbReference>
<dbReference type="EMBL" id="CAMKVN010010797">
    <property type="protein sequence ID" value="CAI2194371.1"/>
    <property type="molecule type" value="Genomic_DNA"/>
</dbReference>
<dbReference type="AlphaFoldDB" id="A0A9W4T8L4"/>
<dbReference type="OrthoDB" id="2434778at2759"/>
<keyword evidence="2" id="KW-1185">Reference proteome</keyword>
<proteinExistence type="predicted"/>
<sequence length="326" mass="38068">MKLSKWLEKNLENNLKNTLEETIENLLQLDPPINKKAPAHNQKKALTSSLKSLLKNNESKKEYEPLRIFFSISERKQDNKRKLKIIEKENRAVFKKARIFSKFVNISYGTALTSIQNSSINREFGVEQKRNLQDKQEKVREIKHTLFHGEYALDPSELFKSFNIEARNHNAHAITQPMGRWSDEELQRLSTLALKVIVCLGDKESFDPLVKIKCELDNKLIERLSLTTDHQKRFNKVVKIANQEDEDEYHADLVDFALDIINKLKSSKEEHVKQILQLAINKDSTFMNIYKSLVIRKDKSDKSVIVEKFIAIMNIQYNMNLEVKKV</sequence>
<evidence type="ECO:0000313" key="1">
    <source>
        <dbReference type="EMBL" id="CAI2194371.1"/>
    </source>
</evidence>
<reference evidence="1" key="1">
    <citation type="submission" date="2022-08" db="EMBL/GenBank/DDBJ databases">
        <authorList>
            <person name="Kallberg Y."/>
            <person name="Tangrot J."/>
            <person name="Rosling A."/>
        </authorList>
    </citation>
    <scope>NUCLEOTIDE SEQUENCE</scope>
    <source>
        <strain evidence="1">Wild A</strain>
    </source>
</reference>
<evidence type="ECO:0000313" key="2">
    <source>
        <dbReference type="Proteomes" id="UP001153678"/>
    </source>
</evidence>
<gene>
    <name evidence="1" type="ORF">FWILDA_LOCUS16543</name>
</gene>
<comment type="caution">
    <text evidence="1">The sequence shown here is derived from an EMBL/GenBank/DDBJ whole genome shotgun (WGS) entry which is preliminary data.</text>
</comment>
<protein>
    <submittedName>
        <fullName evidence="1">15016_t:CDS:1</fullName>
    </submittedName>
</protein>
<name>A0A9W4T8L4_9GLOM</name>